<comment type="pathway">
    <text evidence="3">Porphyrin-containing compound metabolism; protoheme biosynthesis.</text>
</comment>
<evidence type="ECO:0000256" key="7">
    <source>
        <dbReference type="ARBA" id="ARBA00022989"/>
    </source>
</evidence>
<keyword evidence="9" id="KW-0627">Porphyrin biosynthesis</keyword>
<keyword evidence="8 10" id="KW-0472">Membrane</keyword>
<evidence type="ECO:0000256" key="1">
    <source>
        <dbReference type="ARBA" id="ARBA00002962"/>
    </source>
</evidence>
<keyword evidence="7 10" id="KW-1133">Transmembrane helix</keyword>
<comment type="function">
    <text evidence="1">Involved in a late step of protoheme IX synthesis.</text>
</comment>
<dbReference type="NCBIfam" id="TIGR00540">
    <property type="entry name" value="TPR_hemY_coli"/>
    <property type="match status" value="1"/>
</dbReference>
<feature type="transmembrane region" description="Helical" evidence="10">
    <location>
        <begin position="43"/>
        <end position="62"/>
    </location>
</feature>
<keyword evidence="4" id="KW-1003">Cell membrane</keyword>
<evidence type="ECO:0000256" key="2">
    <source>
        <dbReference type="ARBA" id="ARBA00004429"/>
    </source>
</evidence>
<dbReference type="InterPro" id="IPR011990">
    <property type="entry name" value="TPR-like_helical_dom_sf"/>
</dbReference>
<dbReference type="EMBL" id="JAWDIO010000002">
    <property type="protein sequence ID" value="MDU0353502.1"/>
    <property type="molecule type" value="Genomic_DNA"/>
</dbReference>
<evidence type="ECO:0000313" key="12">
    <source>
        <dbReference type="EMBL" id="MDU0353502.1"/>
    </source>
</evidence>
<reference evidence="12 13" key="1">
    <citation type="submission" date="2023-10" db="EMBL/GenBank/DDBJ databases">
        <title>Glaciecola aquimarina strain GGW-M5 nov., isolated from a coastal seawater.</title>
        <authorList>
            <person name="Bayburt H."/>
            <person name="Kim J.M."/>
            <person name="Choi B.J."/>
            <person name="Jeon C.O."/>
        </authorList>
    </citation>
    <scope>NUCLEOTIDE SEQUENCE [LARGE SCALE GENOMIC DNA]</scope>
    <source>
        <strain evidence="12 13">KCTC 32108</strain>
    </source>
</reference>
<gene>
    <name evidence="12" type="ORF">RS130_05785</name>
</gene>
<comment type="caution">
    <text evidence="12">The sequence shown here is derived from an EMBL/GenBank/DDBJ whole genome shotgun (WGS) entry which is preliminary data.</text>
</comment>
<evidence type="ECO:0000256" key="8">
    <source>
        <dbReference type="ARBA" id="ARBA00023136"/>
    </source>
</evidence>
<keyword evidence="5" id="KW-0997">Cell inner membrane</keyword>
<keyword evidence="13" id="KW-1185">Reference proteome</keyword>
<dbReference type="InterPro" id="IPR010817">
    <property type="entry name" value="HemY_N"/>
</dbReference>
<dbReference type="Proteomes" id="UP001247805">
    <property type="component" value="Unassembled WGS sequence"/>
</dbReference>
<evidence type="ECO:0000256" key="6">
    <source>
        <dbReference type="ARBA" id="ARBA00022692"/>
    </source>
</evidence>
<sequence>MIRIFVVLVLLLIALMVGAMVFDDRGYVFVEFSGWVVEMNVFSLAISLIFIFVGFMFLNWLVKTCLRAASGSRNWLGNWGSRKKQKAFTGGLIALAETNYLEAQSHFHKIENEDFDGINLLAAAETEMQLGQPQKAQEYWRMASTYDKSALAANLCLIRHALGLQHNEEALTLIDELSSKQKEQPVVIKVWAQALAQAGKWQTLKDKLKGWKKSLGEDYPVLMQRASKGSFAEIASKQGAVELKQNWLAQPRATRKDPAQQAAYIQQLIDQGMYSDAEQSLVELQKSGPVPQLVPLFKHIKLPNPTASIRLLESWLKRDDLNVDLLSALAHVANASGDKVLAEKALGKAIKLASRQEDLLLMAEIKESQHDDNQALQLYKQSLAQQPR</sequence>
<protein>
    <submittedName>
        <fullName evidence="12">Heme biosynthesis HemY N-terminal domain-containing protein</fullName>
    </submittedName>
</protein>
<accession>A0ABU3SU68</accession>
<proteinExistence type="predicted"/>
<evidence type="ECO:0000259" key="11">
    <source>
        <dbReference type="Pfam" id="PF07219"/>
    </source>
</evidence>
<keyword evidence="6 10" id="KW-0812">Transmembrane</keyword>
<dbReference type="InterPro" id="IPR005254">
    <property type="entry name" value="Heme_biosyn_assoc_TPR_pro"/>
</dbReference>
<comment type="subcellular location">
    <subcellularLocation>
        <location evidence="2">Cell inner membrane</location>
        <topology evidence="2">Multi-pass membrane protein</topology>
    </subcellularLocation>
</comment>
<dbReference type="RefSeq" id="WP_316025171.1">
    <property type="nucleotide sequence ID" value="NZ_JAWDIO010000002.1"/>
</dbReference>
<name>A0ABU3SU68_9ALTE</name>
<feature type="domain" description="HemY N-terminal" evidence="11">
    <location>
        <begin position="26"/>
        <end position="130"/>
    </location>
</feature>
<evidence type="ECO:0000256" key="10">
    <source>
        <dbReference type="SAM" id="Phobius"/>
    </source>
</evidence>
<evidence type="ECO:0000256" key="4">
    <source>
        <dbReference type="ARBA" id="ARBA00022475"/>
    </source>
</evidence>
<dbReference type="SUPFAM" id="SSF48452">
    <property type="entry name" value="TPR-like"/>
    <property type="match status" value="2"/>
</dbReference>
<evidence type="ECO:0000256" key="5">
    <source>
        <dbReference type="ARBA" id="ARBA00022519"/>
    </source>
</evidence>
<evidence type="ECO:0000256" key="9">
    <source>
        <dbReference type="ARBA" id="ARBA00023244"/>
    </source>
</evidence>
<dbReference type="Pfam" id="PF07219">
    <property type="entry name" value="HemY_N"/>
    <property type="match status" value="1"/>
</dbReference>
<evidence type="ECO:0000256" key="3">
    <source>
        <dbReference type="ARBA" id="ARBA00004744"/>
    </source>
</evidence>
<organism evidence="12 13">
    <name type="scientific">Paraglaciecola aquimarina</name>
    <dbReference type="NCBI Taxonomy" id="1235557"/>
    <lineage>
        <taxon>Bacteria</taxon>
        <taxon>Pseudomonadati</taxon>
        <taxon>Pseudomonadota</taxon>
        <taxon>Gammaproteobacteria</taxon>
        <taxon>Alteromonadales</taxon>
        <taxon>Alteromonadaceae</taxon>
        <taxon>Paraglaciecola</taxon>
    </lineage>
</organism>
<dbReference type="Gene3D" id="1.25.40.10">
    <property type="entry name" value="Tetratricopeptide repeat domain"/>
    <property type="match status" value="2"/>
</dbReference>
<evidence type="ECO:0000313" key="13">
    <source>
        <dbReference type="Proteomes" id="UP001247805"/>
    </source>
</evidence>